<comment type="caution">
    <text evidence="16">The sequence shown here is derived from an EMBL/GenBank/DDBJ whole genome shotgun (WGS) entry which is preliminary data.</text>
</comment>
<dbReference type="InterPro" id="IPR016900">
    <property type="entry name" value="Alg10"/>
</dbReference>
<evidence type="ECO:0000256" key="15">
    <source>
        <dbReference type="SAM" id="Phobius"/>
    </source>
</evidence>
<evidence type="ECO:0000256" key="9">
    <source>
        <dbReference type="ARBA" id="ARBA00022824"/>
    </source>
</evidence>
<comment type="catalytic activity">
    <reaction evidence="14">
        <text>an alpha-D-Glc-(1-&gt;3)-alpha-D-Glc-(1-&gt;3)-alpha-D-Man-(1-&gt;2)-alpha-D-Man-(1-&gt;2)-alpha-D-Man-(1-&gt;3)-[alpha-D-Man-(1-&gt;2)-alpha-D-Man-(1-&gt;3)-[alpha-D-Man-(1-&gt;2)-alpha-D-Man-(1-&gt;6)]-alpha-D-Man-(1-&gt;6)]-beta-D-Man-(1-&gt;4)-beta-D-GlcNAc-(1-&gt;4)-alpha-D-GlcNAc-diphospho-di-trans,poly-cis-dolichol + a di-trans,poly-cis-dolichyl beta-D-glucosyl phosphate = a alpha-D-Glc-(1-&gt;2)-alpha-D-Glc-(1-&gt;3)-alpha-D-Glc-(1-&gt;3)-alpha-D-Man-(1-&gt;2)-alpha-D-Man-(1-&gt;2)-alpha-D-Man-(1-&gt;3)-[alpha-D-Man-(1-&gt;2)-alpha-D-Man-(1-&gt;3)-[alpha-D-Man-(1-&gt;2)-alpha-D-Man-(1-&gt;6)]-alpha-D-Man-(1-&gt;6)]-beta-D-Man-(1-&gt;4)-beta-D-GlcNAc-(1-&gt;4)-alpha-D-GlcNAc-diphospho-di-trans,poly-cis-dolichol + a di-trans,poly-cis-dolichyl phosphate + H(+)</text>
        <dbReference type="Rhea" id="RHEA:29543"/>
        <dbReference type="Rhea" id="RHEA-COMP:19498"/>
        <dbReference type="Rhea" id="RHEA-COMP:19502"/>
        <dbReference type="Rhea" id="RHEA-COMP:19512"/>
        <dbReference type="Rhea" id="RHEA-COMP:19522"/>
        <dbReference type="ChEBI" id="CHEBI:15378"/>
        <dbReference type="ChEBI" id="CHEBI:57525"/>
        <dbReference type="ChEBI" id="CHEBI:57683"/>
        <dbReference type="ChEBI" id="CHEBI:132522"/>
        <dbReference type="ChEBI" id="CHEBI:132523"/>
        <dbReference type="EC" id="2.4.1.256"/>
    </reaction>
    <physiologicalReaction direction="left-to-right" evidence="14">
        <dbReference type="Rhea" id="RHEA:29544"/>
    </physiologicalReaction>
</comment>
<dbReference type="PIRSF" id="PIRSF028810">
    <property type="entry name" value="Alpha1_2_glucosyltferase_Alg10"/>
    <property type="match status" value="1"/>
</dbReference>
<feature type="transmembrane region" description="Helical" evidence="15">
    <location>
        <begin position="395"/>
        <end position="413"/>
    </location>
</feature>
<keyword evidence="8 15" id="KW-0812">Transmembrane</keyword>
<dbReference type="Pfam" id="PF04922">
    <property type="entry name" value="DIE2_ALG10"/>
    <property type="match status" value="1"/>
</dbReference>
<evidence type="ECO:0000313" key="17">
    <source>
        <dbReference type="Proteomes" id="UP001629113"/>
    </source>
</evidence>
<feature type="transmembrane region" description="Helical" evidence="15">
    <location>
        <begin position="89"/>
        <end position="108"/>
    </location>
</feature>
<evidence type="ECO:0000256" key="8">
    <source>
        <dbReference type="ARBA" id="ARBA00022692"/>
    </source>
</evidence>
<feature type="transmembrane region" description="Helical" evidence="15">
    <location>
        <begin position="172"/>
        <end position="196"/>
    </location>
</feature>
<comment type="pathway">
    <text evidence="2">Protein modification; protein glycosylation.</text>
</comment>
<comment type="similarity">
    <text evidence="3">Belongs to the ALG10 glucosyltransferase family.</text>
</comment>
<keyword evidence="10 15" id="KW-1133">Transmembrane helix</keyword>
<protein>
    <recommendedName>
        <fullName evidence="5">Dol-P-Glc:Glc(2)Man(9)GlcNAc(2)-PP-Dol alpha-1,2-glucosyltransferase</fullName>
        <ecNumber evidence="4">2.4.1.256</ecNumber>
    </recommendedName>
    <alternativeName>
        <fullName evidence="12">Asparagine-linked glycosylation protein 10</fullName>
    </alternativeName>
</protein>
<keyword evidence="9" id="KW-0256">Endoplasmic reticulum</keyword>
<feature type="transmembrane region" description="Helical" evidence="15">
    <location>
        <begin position="216"/>
        <end position="238"/>
    </location>
</feature>
<comment type="subcellular location">
    <subcellularLocation>
        <location evidence="1">Endoplasmic reticulum membrane</location>
        <topology evidence="1">Multi-pass membrane protein</topology>
    </subcellularLocation>
</comment>
<comment type="function">
    <text evidence="13">Dol-P-Glc:Glc(2)Man(9)GlcNAc(2)-PP-Dol alpha-1,2-glucosyltransferase that operates in the biosynthetic pathway of dolichol-linked oligosaccharides, the glycan precursors employed in protein asparagine (N)-glycosylation. The assembly of dolichol-linked oligosaccharides begins on the cytosolic side of the endoplasmic reticulum membrane and finishes in its lumen. The sequential addition of sugars to dolichol pyrophosphate produces dolichol-linked oligosaccharides containing fourteen sugars, including two GlcNAcs, nine mannoses and three glucoses. Once assembled, the oligosaccharide is transferred from the lipid to nascent proteins by oligosaccharyltransferases. In the lumen of the endoplasmic reticulum, adds the third and last glucose residue from dolichyl phosphate glucose (Dol-P-Glc) onto the lipid-linked oligosaccharide intermediate Glc(2)Man(9)GlcNAc(2)-PP-Dol to produce Glc(3)Man(9)GlcNAc(2)-PP-Dol.</text>
</comment>
<keyword evidence="11 15" id="KW-0472">Membrane</keyword>
<feature type="transmembrane region" description="Helical" evidence="15">
    <location>
        <begin position="344"/>
        <end position="366"/>
    </location>
</feature>
<keyword evidence="6" id="KW-0328">Glycosyltransferase</keyword>
<keyword evidence="17" id="KW-1185">Reference proteome</keyword>
<dbReference type="EC" id="2.4.1.256" evidence="4"/>
<feature type="transmembrane region" description="Helical" evidence="15">
    <location>
        <begin position="288"/>
        <end position="307"/>
    </location>
</feature>
<evidence type="ECO:0000256" key="5">
    <source>
        <dbReference type="ARBA" id="ARBA00018512"/>
    </source>
</evidence>
<feature type="transmembrane region" description="Helical" evidence="15">
    <location>
        <begin position="30"/>
        <end position="47"/>
    </location>
</feature>
<dbReference type="PANTHER" id="PTHR12989">
    <property type="entry name" value="ALPHA-1,2-GLUCOSYLTRANSFERASE ALG10"/>
    <property type="match status" value="1"/>
</dbReference>
<evidence type="ECO:0000256" key="1">
    <source>
        <dbReference type="ARBA" id="ARBA00004477"/>
    </source>
</evidence>
<evidence type="ECO:0000313" key="16">
    <source>
        <dbReference type="EMBL" id="KAL3417071.1"/>
    </source>
</evidence>
<evidence type="ECO:0000256" key="10">
    <source>
        <dbReference type="ARBA" id="ARBA00022989"/>
    </source>
</evidence>
<sequence length="592" mass="66934">MASWNLNPISWLSGTALVQQKSKSSRTSRTTITLIYGSVLFPAWLWVSQVTKHVPEPYLDEIFHIPQAQAYCDGQYDVWDPKLTTPPGLYAFATVFVKLMGGGVCNAYSLRLFNTLTLLVTMAYASAGRDLITRLSSISKTRTVTKSWLNSHQFLTLDTVHTAVNIALFPPLFFFSGLFYTDVLSTALVLCMYIAFLRRQGAYSDSTEGSLKLYVIGMIALTMRQTNIFWVAIFMGGLEAVRTVKSTAAKIFVPRIPRNKQEILQAVEDYKAGNIHDVELKHADLQDFILCALSIVVSTVCHPILVITRLWPYIALLGSFGAFVFWNGGVVLGDKSNHVATIHLPQLLYLSAFIAFFSFPLLYPYAISYLPGSMQRFLPAVLQSKSPKILSKTRLAVNLVCSLIVLSVALVTIRLNTIIHPFTLADNRHYVFYVFRYTILRHPLIRYLLAPIYVLTAWLAYRCLGGSDTPEAMTKSKTVSSVEDLKPTGPTTSFLMIFVLTTALSLITAPLVEPRYFIIPWVIWRLHVPSIARPKSESGSPSLWNRVFVEHDHRLWFETLWFLAVNLVTGYIFLFRGFEWAQEKGNVQRFMW</sequence>
<feature type="transmembrane region" description="Helical" evidence="15">
    <location>
        <begin position="313"/>
        <end position="332"/>
    </location>
</feature>
<reference evidence="16 17" key="1">
    <citation type="submission" date="2024-06" db="EMBL/GenBank/DDBJ databases">
        <title>Complete genome of Phlyctema vagabunda strain 19-DSS-EL-015.</title>
        <authorList>
            <person name="Fiorenzani C."/>
        </authorList>
    </citation>
    <scope>NUCLEOTIDE SEQUENCE [LARGE SCALE GENOMIC DNA]</scope>
    <source>
        <strain evidence="16 17">19-DSS-EL-015</strain>
    </source>
</reference>
<evidence type="ECO:0000256" key="4">
    <source>
        <dbReference type="ARBA" id="ARBA00011967"/>
    </source>
</evidence>
<dbReference type="EMBL" id="JBFCZG010000012">
    <property type="protein sequence ID" value="KAL3417071.1"/>
    <property type="molecule type" value="Genomic_DNA"/>
</dbReference>
<accession>A0ABR4P1A2</accession>
<gene>
    <name evidence="16" type="ORF">PVAG01_11494</name>
</gene>
<dbReference type="PANTHER" id="PTHR12989:SF10">
    <property type="entry name" value="DOL-P-GLC:GLC(2)MAN(9)GLCNAC(2)-PP-DOL ALPHA-1,2-GLUCOSYLTRANSFERASE-RELATED"/>
    <property type="match status" value="1"/>
</dbReference>
<evidence type="ECO:0000256" key="2">
    <source>
        <dbReference type="ARBA" id="ARBA00004922"/>
    </source>
</evidence>
<evidence type="ECO:0000256" key="11">
    <source>
        <dbReference type="ARBA" id="ARBA00023136"/>
    </source>
</evidence>
<feature type="transmembrane region" description="Helical" evidence="15">
    <location>
        <begin position="494"/>
        <end position="512"/>
    </location>
</feature>
<evidence type="ECO:0000256" key="6">
    <source>
        <dbReference type="ARBA" id="ARBA00022676"/>
    </source>
</evidence>
<evidence type="ECO:0000256" key="14">
    <source>
        <dbReference type="ARBA" id="ARBA00048064"/>
    </source>
</evidence>
<proteinExistence type="inferred from homology"/>
<name>A0ABR4P1A2_9HELO</name>
<keyword evidence="7" id="KW-0808">Transferase</keyword>
<evidence type="ECO:0000256" key="7">
    <source>
        <dbReference type="ARBA" id="ARBA00022679"/>
    </source>
</evidence>
<feature type="transmembrane region" description="Helical" evidence="15">
    <location>
        <begin position="555"/>
        <end position="574"/>
    </location>
</feature>
<organism evidence="16 17">
    <name type="scientific">Phlyctema vagabunda</name>
    <dbReference type="NCBI Taxonomy" id="108571"/>
    <lineage>
        <taxon>Eukaryota</taxon>
        <taxon>Fungi</taxon>
        <taxon>Dikarya</taxon>
        <taxon>Ascomycota</taxon>
        <taxon>Pezizomycotina</taxon>
        <taxon>Leotiomycetes</taxon>
        <taxon>Helotiales</taxon>
        <taxon>Dermateaceae</taxon>
        <taxon>Phlyctema</taxon>
    </lineage>
</organism>
<evidence type="ECO:0000256" key="3">
    <source>
        <dbReference type="ARBA" id="ARBA00010600"/>
    </source>
</evidence>
<evidence type="ECO:0000256" key="12">
    <source>
        <dbReference type="ARBA" id="ARBA00032069"/>
    </source>
</evidence>
<evidence type="ECO:0000256" key="13">
    <source>
        <dbReference type="ARBA" id="ARBA00044727"/>
    </source>
</evidence>
<dbReference type="Proteomes" id="UP001629113">
    <property type="component" value="Unassembled WGS sequence"/>
</dbReference>
<feature type="transmembrane region" description="Helical" evidence="15">
    <location>
        <begin position="444"/>
        <end position="461"/>
    </location>
</feature>